<feature type="non-terminal residue" evidence="1">
    <location>
        <position position="1"/>
    </location>
</feature>
<dbReference type="OrthoDB" id="4332274at2759"/>
<evidence type="ECO:0000313" key="1">
    <source>
        <dbReference type="EMBL" id="KAH7114768.1"/>
    </source>
</evidence>
<keyword evidence="2" id="KW-1185">Reference proteome</keyword>
<comment type="caution">
    <text evidence="1">The sequence shown here is derived from an EMBL/GenBank/DDBJ whole genome shotgun (WGS) entry which is preliminary data.</text>
</comment>
<sequence>THIIKRELNIELDAFASQREELLARSHRSYNAFNADQRHVFNTIYSAIPEGGCFFIDGKAGRGKTFLVQRKPNRRYTVSNNQ</sequence>
<evidence type="ECO:0008006" key="3">
    <source>
        <dbReference type="Google" id="ProtNLM"/>
    </source>
</evidence>
<name>A0A9P9IB06_9HYPO</name>
<proteinExistence type="predicted"/>
<dbReference type="Gene3D" id="3.40.50.300">
    <property type="entry name" value="P-loop containing nucleotide triphosphate hydrolases"/>
    <property type="match status" value="1"/>
</dbReference>
<dbReference type="InterPro" id="IPR027417">
    <property type="entry name" value="P-loop_NTPase"/>
</dbReference>
<dbReference type="AlphaFoldDB" id="A0A9P9IB06"/>
<accession>A0A9P9IB06</accession>
<evidence type="ECO:0000313" key="2">
    <source>
        <dbReference type="Proteomes" id="UP000717696"/>
    </source>
</evidence>
<protein>
    <recommendedName>
        <fullName evidence="3">ATP-dependent DNA helicase</fullName>
    </recommendedName>
</protein>
<dbReference type="EMBL" id="JAGMUU010000041">
    <property type="protein sequence ID" value="KAH7114768.1"/>
    <property type="molecule type" value="Genomic_DNA"/>
</dbReference>
<reference evidence="1" key="1">
    <citation type="journal article" date="2021" name="Nat. Commun.">
        <title>Genetic determinants of endophytism in the Arabidopsis root mycobiome.</title>
        <authorList>
            <person name="Mesny F."/>
            <person name="Miyauchi S."/>
            <person name="Thiergart T."/>
            <person name="Pickel B."/>
            <person name="Atanasova L."/>
            <person name="Karlsson M."/>
            <person name="Huettel B."/>
            <person name="Barry K.W."/>
            <person name="Haridas S."/>
            <person name="Chen C."/>
            <person name="Bauer D."/>
            <person name="Andreopoulos W."/>
            <person name="Pangilinan J."/>
            <person name="LaButti K."/>
            <person name="Riley R."/>
            <person name="Lipzen A."/>
            <person name="Clum A."/>
            <person name="Drula E."/>
            <person name="Henrissat B."/>
            <person name="Kohler A."/>
            <person name="Grigoriev I.V."/>
            <person name="Martin F.M."/>
            <person name="Hacquard S."/>
        </authorList>
    </citation>
    <scope>NUCLEOTIDE SEQUENCE</scope>
    <source>
        <strain evidence="1">MPI-CAGE-AT-0021</strain>
    </source>
</reference>
<gene>
    <name evidence="1" type="ORF">B0J13DRAFT_573230</name>
</gene>
<organism evidence="1 2">
    <name type="scientific">Dactylonectria estremocensis</name>
    <dbReference type="NCBI Taxonomy" id="1079267"/>
    <lineage>
        <taxon>Eukaryota</taxon>
        <taxon>Fungi</taxon>
        <taxon>Dikarya</taxon>
        <taxon>Ascomycota</taxon>
        <taxon>Pezizomycotina</taxon>
        <taxon>Sordariomycetes</taxon>
        <taxon>Hypocreomycetidae</taxon>
        <taxon>Hypocreales</taxon>
        <taxon>Nectriaceae</taxon>
        <taxon>Dactylonectria</taxon>
    </lineage>
</organism>
<dbReference type="Proteomes" id="UP000717696">
    <property type="component" value="Unassembled WGS sequence"/>
</dbReference>